<name>A0AAF0U4Z9_SOLVR</name>
<feature type="non-terminal residue" evidence="1">
    <location>
        <position position="1"/>
    </location>
</feature>
<gene>
    <name evidence="1" type="ORF">MTR67_032843</name>
</gene>
<evidence type="ECO:0000313" key="2">
    <source>
        <dbReference type="Proteomes" id="UP001234989"/>
    </source>
</evidence>
<dbReference type="AlphaFoldDB" id="A0AAF0U4Z9"/>
<proteinExistence type="predicted"/>
<reference evidence="1" key="1">
    <citation type="submission" date="2023-08" db="EMBL/GenBank/DDBJ databases">
        <title>A de novo genome assembly of Solanum verrucosum Schlechtendal, a Mexican diploid species geographically isolated from the other diploid A-genome species in potato relatives.</title>
        <authorList>
            <person name="Hosaka K."/>
        </authorList>
    </citation>
    <scope>NUCLEOTIDE SEQUENCE</scope>
    <source>
        <tissue evidence="1">Young leaves</tissue>
    </source>
</reference>
<evidence type="ECO:0000313" key="1">
    <source>
        <dbReference type="EMBL" id="WMV39458.1"/>
    </source>
</evidence>
<accession>A0AAF0U4Z9</accession>
<dbReference type="EMBL" id="CP133618">
    <property type="protein sequence ID" value="WMV39458.1"/>
    <property type="molecule type" value="Genomic_DNA"/>
</dbReference>
<organism evidence="1 2">
    <name type="scientific">Solanum verrucosum</name>
    <dbReference type="NCBI Taxonomy" id="315347"/>
    <lineage>
        <taxon>Eukaryota</taxon>
        <taxon>Viridiplantae</taxon>
        <taxon>Streptophyta</taxon>
        <taxon>Embryophyta</taxon>
        <taxon>Tracheophyta</taxon>
        <taxon>Spermatophyta</taxon>
        <taxon>Magnoliopsida</taxon>
        <taxon>eudicotyledons</taxon>
        <taxon>Gunneridae</taxon>
        <taxon>Pentapetalae</taxon>
        <taxon>asterids</taxon>
        <taxon>lamiids</taxon>
        <taxon>Solanales</taxon>
        <taxon>Solanaceae</taxon>
        <taxon>Solanoideae</taxon>
        <taxon>Solaneae</taxon>
        <taxon>Solanum</taxon>
    </lineage>
</organism>
<sequence length="109" mass="12647">AKSHSSQHLGGLGIKDLAIRSKCMLMKWHWRFIQKEAEMLTLVGAEWKLEIHQKNLDHDPKRNKRFFDGVSTPICKLKVSCLVNLISWANSFPVNNLDHYLNFVIYLAL</sequence>
<dbReference type="Proteomes" id="UP001234989">
    <property type="component" value="Chromosome 7"/>
</dbReference>
<keyword evidence="2" id="KW-1185">Reference proteome</keyword>
<protein>
    <submittedName>
        <fullName evidence="1">Uncharacterized protein</fullName>
    </submittedName>
</protein>